<proteinExistence type="predicted"/>
<dbReference type="AlphaFoldDB" id="A0A8X6PEF8"/>
<dbReference type="OrthoDB" id="6411139at2759"/>
<evidence type="ECO:0000313" key="3">
    <source>
        <dbReference type="Proteomes" id="UP000887013"/>
    </source>
</evidence>
<gene>
    <name evidence="2" type="primary">AVEN_145990_1</name>
    <name evidence="2" type="ORF">NPIL_203771</name>
</gene>
<comment type="caution">
    <text evidence="2">The sequence shown here is derived from an EMBL/GenBank/DDBJ whole genome shotgun (WGS) entry which is preliminary data.</text>
</comment>
<evidence type="ECO:0000313" key="2">
    <source>
        <dbReference type="EMBL" id="GFT63862.1"/>
    </source>
</evidence>
<evidence type="ECO:0000256" key="1">
    <source>
        <dbReference type="SAM" id="SignalP"/>
    </source>
</evidence>
<organism evidence="2 3">
    <name type="scientific">Nephila pilipes</name>
    <name type="common">Giant wood spider</name>
    <name type="synonym">Nephila maculata</name>
    <dbReference type="NCBI Taxonomy" id="299642"/>
    <lineage>
        <taxon>Eukaryota</taxon>
        <taxon>Metazoa</taxon>
        <taxon>Ecdysozoa</taxon>
        <taxon>Arthropoda</taxon>
        <taxon>Chelicerata</taxon>
        <taxon>Arachnida</taxon>
        <taxon>Araneae</taxon>
        <taxon>Araneomorphae</taxon>
        <taxon>Entelegynae</taxon>
        <taxon>Araneoidea</taxon>
        <taxon>Nephilidae</taxon>
        <taxon>Nephila</taxon>
    </lineage>
</organism>
<dbReference type="EMBL" id="BMAW01114903">
    <property type="protein sequence ID" value="GFT63862.1"/>
    <property type="molecule type" value="Genomic_DNA"/>
</dbReference>
<accession>A0A8X6PEF8</accession>
<protein>
    <submittedName>
        <fullName evidence="2">Uncharacterized protein</fullName>
    </submittedName>
</protein>
<keyword evidence="3" id="KW-1185">Reference proteome</keyword>
<sequence length="145" mass="16654">MSVFRVQTFCAVILFFVGVFCEDMAQTQLVTMRKSELIEIVKCISDSKSQWLCDRLSTCNMMMPEQVKTAYSTCERSIHPKGRWKCSEKEVLYSSTDIISKIFNCVNDNTKKLTAEESKKMVEFETCARNLYVGNCKLTARGKQN</sequence>
<name>A0A8X6PEF8_NEPPI</name>
<reference evidence="2" key="1">
    <citation type="submission" date="2020-08" db="EMBL/GenBank/DDBJ databases">
        <title>Multicomponent nature underlies the extraordinary mechanical properties of spider dragline silk.</title>
        <authorList>
            <person name="Kono N."/>
            <person name="Nakamura H."/>
            <person name="Mori M."/>
            <person name="Yoshida Y."/>
            <person name="Ohtoshi R."/>
            <person name="Malay A.D."/>
            <person name="Moran D.A.P."/>
            <person name="Tomita M."/>
            <person name="Numata K."/>
            <person name="Arakawa K."/>
        </authorList>
    </citation>
    <scope>NUCLEOTIDE SEQUENCE</scope>
</reference>
<dbReference type="Proteomes" id="UP000887013">
    <property type="component" value="Unassembled WGS sequence"/>
</dbReference>
<keyword evidence="1" id="KW-0732">Signal</keyword>
<feature type="signal peptide" evidence="1">
    <location>
        <begin position="1"/>
        <end position="21"/>
    </location>
</feature>
<feature type="chain" id="PRO_5036495763" evidence="1">
    <location>
        <begin position="22"/>
        <end position="145"/>
    </location>
</feature>